<feature type="domain" description="GAIN-B" evidence="7">
    <location>
        <begin position="55"/>
        <end position="269"/>
    </location>
</feature>
<evidence type="ECO:0000259" key="8">
    <source>
        <dbReference type="PROSITE" id="PS50261"/>
    </source>
</evidence>
<feature type="transmembrane region" description="Helical" evidence="6">
    <location>
        <begin position="299"/>
        <end position="318"/>
    </location>
</feature>
<reference evidence="9 10" key="1">
    <citation type="submission" date="2017-03" db="EMBL/GenBank/DDBJ databases">
        <title>Genome Survey of Euroglyphus maynei.</title>
        <authorList>
            <person name="Arlian L.G."/>
            <person name="Morgan M.S."/>
            <person name="Rider S.D."/>
        </authorList>
    </citation>
    <scope>NUCLEOTIDE SEQUENCE [LARGE SCALE GENOMIC DNA]</scope>
    <source>
        <strain evidence="9">Arlian Lab</strain>
        <tissue evidence="9">Whole body</tissue>
    </source>
</reference>
<keyword evidence="3 6" id="KW-1133">Transmembrane helix</keyword>
<evidence type="ECO:0000259" key="7">
    <source>
        <dbReference type="PROSITE" id="PS50221"/>
    </source>
</evidence>
<comment type="caution">
    <text evidence="9">The sequence shown here is derived from an EMBL/GenBank/DDBJ whole genome shotgun (WGS) entry which is preliminary data.</text>
</comment>
<proteinExistence type="predicted"/>
<comment type="subcellular location">
    <subcellularLocation>
        <location evidence="1">Membrane</location>
        <topology evidence="1">Multi-pass membrane protein</topology>
    </subcellularLocation>
</comment>
<dbReference type="InterPro" id="IPR000203">
    <property type="entry name" value="GPS"/>
</dbReference>
<dbReference type="GO" id="GO:0005886">
    <property type="term" value="C:plasma membrane"/>
    <property type="evidence" value="ECO:0007669"/>
    <property type="project" value="UniProtKB-SubCell"/>
</dbReference>
<keyword evidence="5" id="KW-1015">Disulfide bond</keyword>
<dbReference type="Gene3D" id="2.60.220.50">
    <property type="match status" value="1"/>
</dbReference>
<dbReference type="AlphaFoldDB" id="A0A1Y3BPD0"/>
<keyword evidence="4 6" id="KW-0472">Membrane</keyword>
<dbReference type="GO" id="GO:0004930">
    <property type="term" value="F:G protein-coupled receptor activity"/>
    <property type="evidence" value="ECO:0007669"/>
    <property type="project" value="InterPro"/>
</dbReference>
<sequence>MESWHELNPHDQRLAIRTMIRGMERVAELLADVRSQPNYNFVRTHNNISSLENGMHLPFVLSQYDSSVPSMSDSTSNEVSVHLPYDVLVQHANDQGQVKVIFLMYRRLSNLLKVRAANSYHDSHPIHLQSYAYKQFSERNEYDEYPIYQYQRHHHHNGMFRSQHQSSINTIINSDIVGLILATDLQHSSYDRLPVPLNGMVELTFRHLQTENVTNGRCAYWDMKRIDEDTFGDWSTAGCETLQSNRTHTVCRCNHLTNFAVLMDITNVPVGITHLLLSSYLLSFILDIYRNLNSIRNSIHKHLCACLLVAEVIFLLGIDETRIKLVCGLIAIALHYFFLASFLWMFFEGLQLYTMLVQVFENRHNRMTIYSLVAYGAPALLVIVAALH</sequence>
<evidence type="ECO:0000256" key="5">
    <source>
        <dbReference type="ARBA" id="ARBA00023157"/>
    </source>
</evidence>
<keyword evidence="2 6" id="KW-0812">Transmembrane</keyword>
<evidence type="ECO:0000256" key="1">
    <source>
        <dbReference type="ARBA" id="ARBA00004141"/>
    </source>
</evidence>
<accession>A0A1Y3BPD0</accession>
<evidence type="ECO:0000313" key="10">
    <source>
        <dbReference type="Proteomes" id="UP000194236"/>
    </source>
</evidence>
<dbReference type="InterPro" id="IPR057244">
    <property type="entry name" value="GAIN_B"/>
</dbReference>
<dbReference type="PROSITE" id="PS50221">
    <property type="entry name" value="GAIN_B"/>
    <property type="match status" value="1"/>
</dbReference>
<dbReference type="SMART" id="SM00303">
    <property type="entry name" value="GPS"/>
    <property type="match status" value="1"/>
</dbReference>
<evidence type="ECO:0000313" key="9">
    <source>
        <dbReference type="EMBL" id="OTF82652.1"/>
    </source>
</evidence>
<dbReference type="InterPro" id="IPR046338">
    <property type="entry name" value="GAIN_dom_sf"/>
</dbReference>
<dbReference type="InterPro" id="IPR000832">
    <property type="entry name" value="GPCR_2_secretin-like"/>
</dbReference>
<dbReference type="GO" id="GO:0007166">
    <property type="term" value="P:cell surface receptor signaling pathway"/>
    <property type="evidence" value="ECO:0007669"/>
    <property type="project" value="InterPro"/>
</dbReference>
<evidence type="ECO:0000256" key="6">
    <source>
        <dbReference type="SAM" id="Phobius"/>
    </source>
</evidence>
<evidence type="ECO:0000256" key="4">
    <source>
        <dbReference type="ARBA" id="ARBA00023136"/>
    </source>
</evidence>
<dbReference type="InterPro" id="IPR017981">
    <property type="entry name" value="GPCR_2-like_7TM"/>
</dbReference>
<gene>
    <name evidence="9" type="ORF">BLA29_003929</name>
</gene>
<dbReference type="Proteomes" id="UP000194236">
    <property type="component" value="Unassembled WGS sequence"/>
</dbReference>
<feature type="transmembrane region" description="Helical" evidence="6">
    <location>
        <begin position="367"/>
        <end position="387"/>
    </location>
</feature>
<protein>
    <submittedName>
        <fullName evidence="9">7 transmembrane receptor (Secretin family)-like protein</fullName>
    </submittedName>
</protein>
<dbReference type="PROSITE" id="PS50261">
    <property type="entry name" value="G_PROTEIN_RECEP_F2_4"/>
    <property type="match status" value="1"/>
</dbReference>
<organism evidence="9 10">
    <name type="scientific">Euroglyphus maynei</name>
    <name type="common">Mayne's house dust mite</name>
    <dbReference type="NCBI Taxonomy" id="6958"/>
    <lineage>
        <taxon>Eukaryota</taxon>
        <taxon>Metazoa</taxon>
        <taxon>Ecdysozoa</taxon>
        <taxon>Arthropoda</taxon>
        <taxon>Chelicerata</taxon>
        <taxon>Arachnida</taxon>
        <taxon>Acari</taxon>
        <taxon>Acariformes</taxon>
        <taxon>Sarcoptiformes</taxon>
        <taxon>Astigmata</taxon>
        <taxon>Psoroptidia</taxon>
        <taxon>Analgoidea</taxon>
        <taxon>Pyroglyphidae</taxon>
        <taxon>Pyroglyphinae</taxon>
        <taxon>Euroglyphus</taxon>
    </lineage>
</organism>
<dbReference type="OrthoDB" id="1100386at2759"/>
<dbReference type="Pfam" id="PF01825">
    <property type="entry name" value="GPS"/>
    <property type="match status" value="1"/>
</dbReference>
<feature type="transmembrane region" description="Helical" evidence="6">
    <location>
        <begin position="325"/>
        <end position="347"/>
    </location>
</feature>
<dbReference type="Pfam" id="PF00002">
    <property type="entry name" value="7tm_2"/>
    <property type="match status" value="1"/>
</dbReference>
<feature type="domain" description="G-protein coupled receptors family 2 profile 2" evidence="8">
    <location>
        <begin position="260"/>
        <end position="388"/>
    </location>
</feature>
<keyword evidence="9" id="KW-0675">Receptor</keyword>
<evidence type="ECO:0000256" key="3">
    <source>
        <dbReference type="ARBA" id="ARBA00022989"/>
    </source>
</evidence>
<dbReference type="Gene3D" id="1.20.1070.10">
    <property type="entry name" value="Rhodopsin 7-helix transmembrane proteins"/>
    <property type="match status" value="1"/>
</dbReference>
<dbReference type="PANTHER" id="PTHR12011:SF347">
    <property type="entry name" value="FI21270P1-RELATED"/>
    <property type="match status" value="1"/>
</dbReference>
<keyword evidence="10" id="KW-1185">Reference proteome</keyword>
<dbReference type="EMBL" id="MUJZ01007420">
    <property type="protein sequence ID" value="OTF82652.1"/>
    <property type="molecule type" value="Genomic_DNA"/>
</dbReference>
<evidence type="ECO:0000256" key="2">
    <source>
        <dbReference type="ARBA" id="ARBA00022692"/>
    </source>
</evidence>
<dbReference type="PANTHER" id="PTHR12011">
    <property type="entry name" value="ADHESION G-PROTEIN COUPLED RECEPTOR"/>
    <property type="match status" value="1"/>
</dbReference>
<name>A0A1Y3BPD0_EURMA</name>